<gene>
    <name evidence="2" type="ORF">SAMN05661099_1832</name>
</gene>
<organism evidence="2 3">
    <name type="scientific">Daejeonella lutea</name>
    <dbReference type="NCBI Taxonomy" id="572036"/>
    <lineage>
        <taxon>Bacteria</taxon>
        <taxon>Pseudomonadati</taxon>
        <taxon>Bacteroidota</taxon>
        <taxon>Sphingobacteriia</taxon>
        <taxon>Sphingobacteriales</taxon>
        <taxon>Sphingobacteriaceae</taxon>
        <taxon>Daejeonella</taxon>
    </lineage>
</organism>
<keyword evidence="1" id="KW-0812">Transmembrane</keyword>
<dbReference type="Proteomes" id="UP000189981">
    <property type="component" value="Unassembled WGS sequence"/>
</dbReference>
<evidence type="ECO:0000313" key="3">
    <source>
        <dbReference type="Proteomes" id="UP000189981"/>
    </source>
</evidence>
<dbReference type="EMBL" id="FUYR01000002">
    <property type="protein sequence ID" value="SKB62479.1"/>
    <property type="molecule type" value="Genomic_DNA"/>
</dbReference>
<keyword evidence="1" id="KW-1133">Transmembrane helix</keyword>
<feature type="transmembrane region" description="Helical" evidence="1">
    <location>
        <begin position="95"/>
        <end position="114"/>
    </location>
</feature>
<dbReference type="STRING" id="572036.SAMN05661099_1832"/>
<evidence type="ECO:0000313" key="2">
    <source>
        <dbReference type="EMBL" id="SKB62479.1"/>
    </source>
</evidence>
<reference evidence="3" key="1">
    <citation type="submission" date="2017-02" db="EMBL/GenBank/DDBJ databases">
        <authorList>
            <person name="Varghese N."/>
            <person name="Submissions S."/>
        </authorList>
    </citation>
    <scope>NUCLEOTIDE SEQUENCE [LARGE SCALE GENOMIC DNA]</scope>
    <source>
        <strain evidence="3">DSM 22385</strain>
    </source>
</reference>
<dbReference type="RefSeq" id="WP_079702390.1">
    <property type="nucleotide sequence ID" value="NZ_FUYR01000002.1"/>
</dbReference>
<proteinExistence type="predicted"/>
<dbReference type="AlphaFoldDB" id="A0A1T5CSN6"/>
<evidence type="ECO:0000256" key="1">
    <source>
        <dbReference type="SAM" id="Phobius"/>
    </source>
</evidence>
<sequence>MAVDHEKLMTGKSSDGLQAYLDNYKKYTTEAVEAAVAEMQKRGRVFTEEELMKLRTNLKSQEVVREEQDIALSGTKLDENIVDDQNAPEYYSERAIYIFSALFSVLFGAALLAINLRNTRQEKGIWEVAAFGILYTSVHKMVFTTMDDTAEFTANAALDPSTPRFLRIAGDQVSPKEIREIMRDISGKRYRMLKTGGPGLLSLVIRITKTIAPGKTELYPAWQGMQYMRNMIDKRADLSSTDNSRYQGVKWTTVKDLISKLPAEEI</sequence>
<keyword evidence="1" id="KW-0472">Membrane</keyword>
<protein>
    <submittedName>
        <fullName evidence="2">Uncharacterized protein</fullName>
    </submittedName>
</protein>
<accession>A0A1T5CSN6</accession>
<name>A0A1T5CSN6_9SPHI</name>
<keyword evidence="3" id="KW-1185">Reference proteome</keyword>
<dbReference type="OrthoDB" id="319724at2"/>